<feature type="transmembrane region" description="Helical" evidence="8">
    <location>
        <begin position="440"/>
        <end position="460"/>
    </location>
</feature>
<dbReference type="Pfam" id="PF02687">
    <property type="entry name" value="FtsX"/>
    <property type="match status" value="2"/>
</dbReference>
<evidence type="ECO:0000256" key="4">
    <source>
        <dbReference type="ARBA" id="ARBA00022989"/>
    </source>
</evidence>
<keyword evidence="3 8" id="KW-0812">Transmembrane</keyword>
<feature type="coiled-coil region" evidence="7">
    <location>
        <begin position="659"/>
        <end position="691"/>
    </location>
</feature>
<accession>A0A850HJ52</accession>
<dbReference type="GO" id="GO:0022857">
    <property type="term" value="F:transmembrane transporter activity"/>
    <property type="evidence" value="ECO:0007669"/>
    <property type="project" value="TreeGrafter"/>
</dbReference>
<evidence type="ECO:0000256" key="8">
    <source>
        <dbReference type="SAM" id="Phobius"/>
    </source>
</evidence>
<evidence type="ECO:0000256" key="1">
    <source>
        <dbReference type="ARBA" id="ARBA00004651"/>
    </source>
</evidence>
<feature type="transmembrane region" description="Helical" evidence="8">
    <location>
        <begin position="791"/>
        <end position="812"/>
    </location>
</feature>
<dbReference type="InterPro" id="IPR050250">
    <property type="entry name" value="Macrolide_Exporter_MacB"/>
</dbReference>
<feature type="transmembrane region" description="Helical" evidence="8">
    <location>
        <begin position="694"/>
        <end position="715"/>
    </location>
</feature>
<keyword evidence="4 8" id="KW-1133">Transmembrane helix</keyword>
<comment type="caution">
    <text evidence="11">The sequence shown here is derived from an EMBL/GenBank/DDBJ whole genome shotgun (WGS) entry which is preliminary data.</text>
</comment>
<evidence type="ECO:0000259" key="9">
    <source>
        <dbReference type="Pfam" id="PF02687"/>
    </source>
</evidence>
<gene>
    <name evidence="11" type="ORF">G5A66_06695</name>
    <name evidence="10" type="ORF">G5A75_06715</name>
</gene>
<reference evidence="11" key="2">
    <citation type="submission" date="2020-02" db="EMBL/GenBank/DDBJ databases">
        <authorList>
            <person name="Littmann E."/>
            <person name="Sorbara M."/>
        </authorList>
    </citation>
    <scope>NUCLEOTIDE SEQUENCE</scope>
    <source>
        <strain evidence="11">MSK.17.11</strain>
        <strain evidence="10">MSK.17.38</strain>
    </source>
</reference>
<evidence type="ECO:0000313" key="10">
    <source>
        <dbReference type="EMBL" id="NSK14567.1"/>
    </source>
</evidence>
<evidence type="ECO:0000256" key="3">
    <source>
        <dbReference type="ARBA" id="ARBA00022692"/>
    </source>
</evidence>
<dbReference type="Proteomes" id="UP000528555">
    <property type="component" value="Unassembled WGS sequence"/>
</dbReference>
<evidence type="ECO:0000256" key="6">
    <source>
        <dbReference type="ARBA" id="ARBA00038076"/>
    </source>
</evidence>
<keyword evidence="7" id="KW-0175">Coiled coil</keyword>
<proteinExistence type="inferred from homology"/>
<feature type="transmembrane region" description="Helical" evidence="8">
    <location>
        <begin position="366"/>
        <end position="386"/>
    </location>
</feature>
<evidence type="ECO:0000256" key="7">
    <source>
        <dbReference type="SAM" id="Coils"/>
    </source>
</evidence>
<keyword evidence="12" id="KW-1185">Reference proteome</keyword>
<organism evidence="11 12">
    <name type="scientific">Dorea phocaeensis</name>
    <dbReference type="NCBI Taxonomy" id="2040291"/>
    <lineage>
        <taxon>Bacteria</taxon>
        <taxon>Bacillati</taxon>
        <taxon>Bacillota</taxon>
        <taxon>Clostridia</taxon>
        <taxon>Lachnospirales</taxon>
        <taxon>Lachnospiraceae</taxon>
        <taxon>Dorea</taxon>
    </lineage>
</organism>
<dbReference type="RefSeq" id="WP_173814617.1">
    <property type="nucleotide sequence ID" value="NZ_JAAITX010000003.1"/>
</dbReference>
<dbReference type="PANTHER" id="PTHR30572">
    <property type="entry name" value="MEMBRANE COMPONENT OF TRANSPORTER-RELATED"/>
    <property type="match status" value="1"/>
</dbReference>
<dbReference type="Proteomes" id="UP000701680">
    <property type="component" value="Unassembled WGS sequence"/>
</dbReference>
<name>A0A850HJ52_9FIRM</name>
<feature type="transmembrane region" description="Helical" evidence="8">
    <location>
        <begin position="313"/>
        <end position="336"/>
    </location>
</feature>
<dbReference type="InterPro" id="IPR003838">
    <property type="entry name" value="ABC3_permease_C"/>
</dbReference>
<evidence type="ECO:0000313" key="12">
    <source>
        <dbReference type="Proteomes" id="UP000528555"/>
    </source>
</evidence>
<comment type="similarity">
    <text evidence="6">Belongs to the ABC-4 integral membrane protein family.</text>
</comment>
<reference evidence="12 13" key="1">
    <citation type="journal article" date="2020" name="Cell Host Microbe">
        <title>Functional and Genomic Variation between Human-Derived Isolates of Lachnospiraceae Reveals Inter- and Intra-Species Diversity.</title>
        <authorList>
            <person name="Sorbara M.T."/>
            <person name="Littmann E.R."/>
            <person name="Fontana E."/>
            <person name="Moody T.U."/>
            <person name="Kohout C.E."/>
            <person name="Gjonbalaj M."/>
            <person name="Eaton V."/>
            <person name="Seok R."/>
            <person name="Leiner I.M."/>
            <person name="Pamer E.G."/>
        </authorList>
    </citation>
    <scope>NUCLEOTIDE SEQUENCE [LARGE SCALE GENOMIC DNA]</scope>
    <source>
        <strain evidence="11 12">MSK.17.11</strain>
        <strain evidence="10 13">MSK.17.38</strain>
    </source>
</reference>
<dbReference type="AlphaFoldDB" id="A0A850HJ52"/>
<evidence type="ECO:0000256" key="5">
    <source>
        <dbReference type="ARBA" id="ARBA00023136"/>
    </source>
</evidence>
<evidence type="ECO:0000313" key="11">
    <source>
        <dbReference type="EMBL" id="NVH58341.1"/>
    </source>
</evidence>
<dbReference type="GO" id="GO:0005886">
    <property type="term" value="C:plasma membrane"/>
    <property type="evidence" value="ECO:0007669"/>
    <property type="project" value="UniProtKB-SubCell"/>
</dbReference>
<feature type="transmembrane region" description="Helical" evidence="8">
    <location>
        <begin position="20"/>
        <end position="44"/>
    </location>
</feature>
<feature type="domain" description="ABC3 transporter permease C-terminal" evidence="9">
    <location>
        <begin position="264"/>
        <end position="385"/>
    </location>
</feature>
<feature type="domain" description="ABC3 transporter permease C-terminal" evidence="9">
    <location>
        <begin position="702"/>
        <end position="812"/>
    </location>
</feature>
<feature type="transmembrane region" description="Helical" evidence="8">
    <location>
        <begin position="750"/>
        <end position="771"/>
    </location>
</feature>
<evidence type="ECO:0000256" key="2">
    <source>
        <dbReference type="ARBA" id="ARBA00022475"/>
    </source>
</evidence>
<comment type="subcellular location">
    <subcellularLocation>
        <location evidence="1">Cell membrane</location>
        <topology evidence="1">Multi-pass membrane protein</topology>
    </subcellularLocation>
</comment>
<dbReference type="EMBL" id="JAAITX010000003">
    <property type="protein sequence ID" value="NVH58341.1"/>
    <property type="molecule type" value="Genomic_DNA"/>
</dbReference>
<dbReference type="EMBL" id="JAAIUO010000003">
    <property type="protein sequence ID" value="NSK14567.1"/>
    <property type="molecule type" value="Genomic_DNA"/>
</dbReference>
<dbReference type="PANTHER" id="PTHR30572:SF4">
    <property type="entry name" value="ABC TRANSPORTER PERMEASE YTRF"/>
    <property type="match status" value="1"/>
</dbReference>
<evidence type="ECO:0000313" key="13">
    <source>
        <dbReference type="Proteomes" id="UP000701680"/>
    </source>
</evidence>
<feature type="transmembrane region" description="Helical" evidence="8">
    <location>
        <begin position="258"/>
        <end position="283"/>
    </location>
</feature>
<keyword evidence="2" id="KW-1003">Cell membrane</keyword>
<protein>
    <submittedName>
        <fullName evidence="11">FtsX-like permease family protein</fullName>
    </submittedName>
</protein>
<keyword evidence="5 8" id="KW-0472">Membrane</keyword>
<sequence>MSILTKTALANFRKNKSRNVLIGIAILLTSVLLTTVPTIFFGTFRLENAAVREIYPTYHVMFRNVSEETAGKLMKDDRFTDAGLREDPAYVVTTDPDIVCGMVAVDETACWLNRVELSEGNMPREKDEIVVSRDFLETMGMTGEIGDQISLSFQTEQGGELSLPKEQEFVITGFTVDSEEVKESGKYSAMVSERFARSLLPEGKHRFRFYGCLAEVDGKSTEQITEELKAIGREYDVLETNIVPNTEMLSAIYTDSTAYFGFATFMIVIVLAGILTIYSIYYVSMLGKVQEYGKLRAIGATRRQIRSLVFREGFAVAVFAVPSGVLLGTGLGVWILRRMIYQMIPVDHILTDTIKMILREGRISLVQPWILGLAAVVAFLTVYLSLLKPMKIAGKITAVEAIRYQGDQEKKKKKERKGYRELNIRMLTITNLKRNQRRTAITILTLGMTGIFFMTVATVLNCMNEKVMAEDEIRSDIHVSIDAWVGDMMHPEREIQNIQKNNPLTEERKEQILAMDGVEDLEVGWYAGAYLLNVGELKEDDGSDLYTGISGLNEEELKECEAYVQKGSVKDPKLSQGTGVILGDGYVTRNSDLTLGDTVELEILDGDRTIEKEFEIVAVVDTPQSLLGNSFGLPADVLQGFCETDLTDDFDIYVEKSKIKDVTEAVKSLVQEEEFLEMKTYEQAYEEAKNAIGLFVYAGYGALVIFGMIGILNLINTMINSVYARKKELGMLQAIGMSDRQMIRMLQMEGLFYTFGTLALSLGIGSLAGYGLFLKMKADGMFSIKYYEYPVVPAIVLTVVVLLVQLLITYLVNSNFKKQSLIDRVRFAE</sequence>